<dbReference type="RefSeq" id="WP_072366422.1">
    <property type="nucleotide sequence ID" value="NZ_CP139972.1"/>
</dbReference>
<dbReference type="Proteomes" id="UP001326715">
    <property type="component" value="Chromosome"/>
</dbReference>
<gene>
    <name evidence="2" type="ORF">SAMN05661012_06508</name>
    <name evidence="3" type="ORF">SR876_29175</name>
</gene>
<keyword evidence="1" id="KW-0732">Signal</keyword>
<evidence type="ECO:0000313" key="4">
    <source>
        <dbReference type="Proteomes" id="UP000183788"/>
    </source>
</evidence>
<feature type="signal peptide" evidence="1">
    <location>
        <begin position="1"/>
        <end position="21"/>
    </location>
</feature>
<evidence type="ECO:0008006" key="6">
    <source>
        <dbReference type="Google" id="ProtNLM"/>
    </source>
</evidence>
<dbReference type="Proteomes" id="UP000183788">
    <property type="component" value="Unassembled WGS sequence"/>
</dbReference>
<dbReference type="EMBL" id="FPIZ01000043">
    <property type="protein sequence ID" value="SFW89849.1"/>
    <property type="molecule type" value="Genomic_DNA"/>
</dbReference>
<feature type="chain" id="PRO_5012408141" description="TerB family tellurite resistance protein" evidence="1">
    <location>
        <begin position="22"/>
        <end position="211"/>
    </location>
</feature>
<dbReference type="OrthoDB" id="673795at2"/>
<evidence type="ECO:0000256" key="1">
    <source>
        <dbReference type="SAM" id="SignalP"/>
    </source>
</evidence>
<dbReference type="STRING" id="1004.SAMN05661012_06508"/>
<proteinExistence type="predicted"/>
<protein>
    <recommendedName>
        <fullName evidence="6">TerB family tellurite resistance protein</fullName>
    </recommendedName>
</protein>
<evidence type="ECO:0000313" key="5">
    <source>
        <dbReference type="Proteomes" id="UP001326715"/>
    </source>
</evidence>
<organism evidence="2 4">
    <name type="scientific">Chitinophaga sancti</name>
    <dbReference type="NCBI Taxonomy" id="1004"/>
    <lineage>
        <taxon>Bacteria</taxon>
        <taxon>Pseudomonadati</taxon>
        <taxon>Bacteroidota</taxon>
        <taxon>Chitinophagia</taxon>
        <taxon>Chitinophagales</taxon>
        <taxon>Chitinophagaceae</taxon>
        <taxon>Chitinophaga</taxon>
    </lineage>
</organism>
<reference evidence="2 4" key="1">
    <citation type="submission" date="2016-11" db="EMBL/GenBank/DDBJ databases">
        <authorList>
            <person name="Jaros S."/>
            <person name="Januszkiewicz K."/>
            <person name="Wedrychowicz H."/>
        </authorList>
    </citation>
    <scope>NUCLEOTIDE SEQUENCE [LARGE SCALE GENOMIC DNA]</scope>
    <source>
        <strain evidence="2 4">DSM 784</strain>
    </source>
</reference>
<sequence length="211" mass="24097">MKKLVLFICILAVYSSSYGQSAITSFFSQKKTQRKYLAEQIAALKAYKGYLEKGYNIAKSGLNTISDFKNGEFNLHRIFFNSLKEVNPAVRKYAGIADIVAVQTDILTLYKSTSRYLKSGNSFLPNEINYIDQVYTRVLNDCSKNIDELITLITDSSLQMSDDERLAKIDQLKANMSDNYDFTGAFYKDIRGLGQSRLKESREVDTLKTWY</sequence>
<evidence type="ECO:0000313" key="2">
    <source>
        <dbReference type="EMBL" id="SFW89849.1"/>
    </source>
</evidence>
<reference evidence="3 5" key="2">
    <citation type="submission" date="2023-11" db="EMBL/GenBank/DDBJ databases">
        <title>MicrobeMod: A computational toolkit for identifying prokaryotic methylation and restriction-modification with nanopore sequencing.</title>
        <authorList>
            <person name="Crits-Christoph A."/>
            <person name="Kang S.C."/>
            <person name="Lee H."/>
            <person name="Ostrov N."/>
        </authorList>
    </citation>
    <scope>NUCLEOTIDE SEQUENCE [LARGE SCALE GENOMIC DNA]</scope>
    <source>
        <strain evidence="3 5">ATCC 23090</strain>
    </source>
</reference>
<accession>A0A1K1SZQ8</accession>
<name>A0A1K1SZQ8_9BACT</name>
<dbReference type="EMBL" id="CP140154">
    <property type="protein sequence ID" value="WQG89006.1"/>
    <property type="molecule type" value="Genomic_DNA"/>
</dbReference>
<dbReference type="AlphaFoldDB" id="A0A1K1SZQ8"/>
<keyword evidence="5" id="KW-1185">Reference proteome</keyword>
<evidence type="ECO:0000313" key="3">
    <source>
        <dbReference type="EMBL" id="WQG89006.1"/>
    </source>
</evidence>